<gene>
    <name evidence="9" type="ORF">M998_2503</name>
</gene>
<feature type="transmembrane region" description="Helical" evidence="8">
    <location>
        <begin position="69"/>
        <end position="91"/>
    </location>
</feature>
<keyword evidence="10" id="KW-1185">Reference proteome</keyword>
<dbReference type="RefSeq" id="WP_068438375.1">
    <property type="nucleotide sequence ID" value="NZ_LXEW01000036.1"/>
</dbReference>
<evidence type="ECO:0000256" key="6">
    <source>
        <dbReference type="ARBA" id="ARBA00022989"/>
    </source>
</evidence>
<evidence type="ECO:0000256" key="5">
    <source>
        <dbReference type="ARBA" id="ARBA00022692"/>
    </source>
</evidence>
<dbReference type="PANTHER" id="PTHR42002">
    <property type="entry name" value="ANAEROBIC C4-DICARBOXYLATE TRANSPORTER DCUC-RELATED"/>
    <property type="match status" value="1"/>
</dbReference>
<accession>A0A1B7JRR5</accession>
<dbReference type="GO" id="GO:0015556">
    <property type="term" value="F:C4-dicarboxylate transmembrane transporter activity"/>
    <property type="evidence" value="ECO:0007669"/>
    <property type="project" value="InterPro"/>
</dbReference>
<evidence type="ECO:0000256" key="8">
    <source>
        <dbReference type="SAM" id="Phobius"/>
    </source>
</evidence>
<name>A0A1B7JRR5_9GAMM</name>
<evidence type="ECO:0000313" key="10">
    <source>
        <dbReference type="Proteomes" id="UP000078224"/>
    </source>
</evidence>
<dbReference type="NCBIfam" id="TIGR00771">
    <property type="entry name" value="DcuC"/>
    <property type="match status" value="1"/>
</dbReference>
<evidence type="ECO:0000256" key="2">
    <source>
        <dbReference type="ARBA" id="ARBA00005275"/>
    </source>
</evidence>
<keyword evidence="6 8" id="KW-1133">Transmembrane helix</keyword>
<feature type="transmembrane region" description="Helical" evidence="8">
    <location>
        <begin position="353"/>
        <end position="382"/>
    </location>
</feature>
<keyword evidence="4" id="KW-1003">Cell membrane</keyword>
<dbReference type="Pfam" id="PF03606">
    <property type="entry name" value="DcuC"/>
    <property type="match status" value="1"/>
</dbReference>
<reference evidence="9 10" key="1">
    <citation type="submission" date="2016-04" db="EMBL/GenBank/DDBJ databases">
        <title>ATOL: Assembling a taxonomically balanced genome-scale reconstruction of the evolutionary history of the Enterobacteriaceae.</title>
        <authorList>
            <person name="Plunkett G.III."/>
            <person name="Neeno-Eckwall E.C."/>
            <person name="Glasner J.D."/>
            <person name="Perna N.T."/>
        </authorList>
    </citation>
    <scope>NUCLEOTIDE SEQUENCE [LARGE SCALE GENOMIC DNA]</scope>
    <source>
        <strain evidence="9 10">ATCC 35613</strain>
    </source>
</reference>
<evidence type="ECO:0000313" key="9">
    <source>
        <dbReference type="EMBL" id="OAT50580.1"/>
    </source>
</evidence>
<evidence type="ECO:0000256" key="1">
    <source>
        <dbReference type="ARBA" id="ARBA00004651"/>
    </source>
</evidence>
<feature type="transmembrane region" description="Helical" evidence="8">
    <location>
        <begin position="438"/>
        <end position="456"/>
    </location>
</feature>
<feature type="transmembrane region" description="Helical" evidence="8">
    <location>
        <begin position="115"/>
        <end position="142"/>
    </location>
</feature>
<feature type="transmembrane region" description="Helical" evidence="8">
    <location>
        <begin position="149"/>
        <end position="173"/>
    </location>
</feature>
<feature type="transmembrane region" description="Helical" evidence="8">
    <location>
        <begin position="193"/>
        <end position="216"/>
    </location>
</feature>
<evidence type="ECO:0000256" key="7">
    <source>
        <dbReference type="ARBA" id="ARBA00023136"/>
    </source>
</evidence>
<comment type="similarity">
    <text evidence="2">Belongs to the DcuC/DcuD transporter (TC 2.A.61) family.</text>
</comment>
<dbReference type="GO" id="GO:0005886">
    <property type="term" value="C:plasma membrane"/>
    <property type="evidence" value="ECO:0007669"/>
    <property type="project" value="UniProtKB-SubCell"/>
</dbReference>
<dbReference type="OrthoDB" id="1674075at2"/>
<protein>
    <submittedName>
        <fullName evidence="9">Anaerobic C4-dicarboxylate transporter</fullName>
    </submittedName>
</protein>
<sequence>MIPILTVLIIVVLVARFILKGYKAEPVLLIAGLALMICTLALGWGPILPKNVATTGITWLDPFEVMRDLFSSRAADLGLMIMALMGFAQYMDHIGANEAVVRVATKPLKNMRSPYVLLFFSFLLASILQLAIPSATGLAVLLMGTMFPIMIGLGLSPASAAGVIATSLGVAYTPTAIDAIRGAKAVDMSVVEYVLYYQGPAALATVLVVGITHIFWQRHCDRKQGFIPEIGKAVLSHEKEESKKSVPGYYALLPMLPIIMAVGTSNLFFSGIHLDVVTIVLIAMTICMVIETVRVRNFKIVCNGFQTFLNGMGHAFSNVVGLLVAAGVFAHGIKVSGAIDQLILGAESVGLPPFAMALVFAVVTLAAAIIMGSGNAPFLAFVELIPQIAQSMGVNPIAMILPMQQASHMGRGMSPVAGVIIAVSSGAKLQPFDVVKRTVVPLMVGFVAHCAIIGIFY</sequence>
<feature type="transmembrane region" description="Helical" evidence="8">
    <location>
        <begin position="249"/>
        <end position="270"/>
    </location>
</feature>
<evidence type="ECO:0000256" key="3">
    <source>
        <dbReference type="ARBA" id="ARBA00022448"/>
    </source>
</evidence>
<keyword evidence="7 8" id="KW-0472">Membrane</keyword>
<feature type="transmembrane region" description="Helical" evidence="8">
    <location>
        <begin position="315"/>
        <end position="333"/>
    </location>
</feature>
<comment type="caution">
    <text evidence="9">The sequence shown here is derived from an EMBL/GenBank/DDBJ whole genome shotgun (WGS) entry which is preliminary data.</text>
</comment>
<dbReference type="InterPro" id="IPR004669">
    <property type="entry name" value="C4_dicarb_anaerob_car"/>
</dbReference>
<evidence type="ECO:0000256" key="4">
    <source>
        <dbReference type="ARBA" id="ARBA00022475"/>
    </source>
</evidence>
<keyword evidence="5 8" id="KW-0812">Transmembrane</keyword>
<dbReference type="EMBL" id="LXEW01000036">
    <property type="protein sequence ID" value="OAT50580.1"/>
    <property type="molecule type" value="Genomic_DNA"/>
</dbReference>
<dbReference type="NCBIfam" id="NF037994">
    <property type="entry name" value="DcuC_1"/>
    <property type="match status" value="1"/>
</dbReference>
<comment type="subcellular location">
    <subcellularLocation>
        <location evidence="1">Cell membrane</location>
        <topology evidence="1">Multi-pass membrane protein</topology>
    </subcellularLocation>
</comment>
<feature type="transmembrane region" description="Helical" evidence="8">
    <location>
        <begin position="276"/>
        <end position="295"/>
    </location>
</feature>
<organism evidence="9 10">
    <name type="scientific">Providencia heimbachae ATCC 35613</name>
    <dbReference type="NCBI Taxonomy" id="1354272"/>
    <lineage>
        <taxon>Bacteria</taxon>
        <taxon>Pseudomonadati</taxon>
        <taxon>Pseudomonadota</taxon>
        <taxon>Gammaproteobacteria</taxon>
        <taxon>Enterobacterales</taxon>
        <taxon>Morganellaceae</taxon>
        <taxon>Providencia</taxon>
    </lineage>
</organism>
<dbReference type="PANTHER" id="PTHR42002:SF2">
    <property type="entry name" value="ANAEROBIC C4-DICARBOXYLATE TRANSPORTER DCUC-RELATED"/>
    <property type="match status" value="1"/>
</dbReference>
<dbReference type="AlphaFoldDB" id="A0A1B7JRR5"/>
<proteinExistence type="inferred from homology"/>
<dbReference type="InterPro" id="IPR018385">
    <property type="entry name" value="C4_dicarb_anaerob_car-like"/>
</dbReference>
<keyword evidence="3" id="KW-0813">Transport</keyword>
<feature type="transmembrane region" description="Helical" evidence="8">
    <location>
        <begin position="26"/>
        <end position="48"/>
    </location>
</feature>
<dbReference type="Proteomes" id="UP000078224">
    <property type="component" value="Unassembled WGS sequence"/>
</dbReference>
<dbReference type="PATRIC" id="fig|1354272.4.peg.2548"/>